<name>A0A7U1HRD4_ECOLX</name>
<evidence type="ECO:0008006" key="2">
    <source>
        <dbReference type="Google" id="ProtNLM"/>
    </source>
</evidence>
<dbReference type="AlphaFoldDB" id="A0A7U1HRD4"/>
<proteinExistence type="predicted"/>
<sequence length="136" mass="15390">MPANAGIIKHRKGKQVLFHPEPKVGGRLKMQNYAKSVATEILRQLGGNRFIVMTGAKSFSYFDENGECGLTFRLPSNFAMKGINLVKIKLDFTDTYQVKFSRVRGAEVKDISRFDNIYCDQLARLFTQETGLHTVL</sequence>
<organism evidence="1">
    <name type="scientific">Escherichia coli</name>
    <dbReference type="NCBI Taxonomy" id="562"/>
    <lineage>
        <taxon>Bacteria</taxon>
        <taxon>Pseudomonadati</taxon>
        <taxon>Pseudomonadota</taxon>
        <taxon>Gammaproteobacteria</taxon>
        <taxon>Enterobacterales</taxon>
        <taxon>Enterobacteriaceae</taxon>
        <taxon>Escherichia</taxon>
    </lineage>
</organism>
<protein>
    <recommendedName>
        <fullName evidence="2">YahA</fullName>
    </recommendedName>
</protein>
<accession>A0A7U1HRD4</accession>
<dbReference type="EMBL" id="MW390516">
    <property type="protein sequence ID" value="QQZ46788.1"/>
    <property type="molecule type" value="Genomic_DNA"/>
</dbReference>
<geneLocation type="plasmid" evidence="1">
    <name>pESBL2082-IncX1</name>
</geneLocation>
<reference evidence="1" key="1">
    <citation type="journal article" date="2021" name="Sci. Rep.">
        <title>Antibiotic resistance plasmid composition and architecture in Escherichia coli isolates from meat.</title>
        <authorList>
            <person name="Darphorn T.S."/>
            <person name="Bel K."/>
            <person name="Koenders-van Sint Anneland B.B."/>
            <person name="Brul S."/>
            <person name="Ter Kuile B.H."/>
        </authorList>
    </citation>
    <scope>NUCLEOTIDE SEQUENCE</scope>
    <source>
        <strain evidence="1">ESBL2082</strain>
    </source>
</reference>
<keyword evidence="1" id="KW-0614">Plasmid</keyword>
<evidence type="ECO:0000313" key="1">
    <source>
        <dbReference type="EMBL" id="QQZ46788.1"/>
    </source>
</evidence>